<dbReference type="AlphaFoldDB" id="A0A9E8ZC92"/>
<name>A0A9E8ZC92_9CYAN</name>
<dbReference type="EMBL" id="CP113797">
    <property type="protein sequence ID" value="WAL58605.1"/>
    <property type="molecule type" value="Genomic_DNA"/>
</dbReference>
<gene>
    <name evidence="1" type="ORF">OXH18_15615</name>
</gene>
<evidence type="ECO:0000313" key="1">
    <source>
        <dbReference type="EMBL" id="WAL58605.1"/>
    </source>
</evidence>
<dbReference type="KEGG" id="tsin:OXH18_15615"/>
<dbReference type="Proteomes" id="UP001163152">
    <property type="component" value="Chromosome"/>
</dbReference>
<evidence type="ECO:0000313" key="2">
    <source>
        <dbReference type="Proteomes" id="UP001163152"/>
    </source>
</evidence>
<accession>A0A9E8ZC92</accession>
<reference evidence="1" key="1">
    <citation type="submission" date="2022-12" db="EMBL/GenBank/DDBJ databases">
        <title>Polyphasic identification of a Novel Hot-Spring Cyanobacterium Ocullathermofonsia sinensis gen nov. sp. nov. and Genomic Insights on its Adaptations to the Thermal Habitat.</title>
        <authorList>
            <person name="Daroch M."/>
            <person name="Tang J."/>
            <person name="Jiang Y."/>
        </authorList>
    </citation>
    <scope>NUCLEOTIDE SEQUENCE</scope>
    <source>
        <strain evidence="1">PKUAC-SCTA174</strain>
    </source>
</reference>
<proteinExistence type="predicted"/>
<keyword evidence="2" id="KW-1185">Reference proteome</keyword>
<sequence>MTIQKYSVNQHPIQTLLAWVRSSKIAIPEIQRPFVWNATNVRDLIDSLYRRSKTTPTSCKSGGS</sequence>
<protein>
    <submittedName>
        <fullName evidence="1">DUF262 domain-containing protein</fullName>
    </submittedName>
</protein>
<organism evidence="1 2">
    <name type="scientific">Thermocoleostomius sinensis A174</name>
    <dbReference type="NCBI Taxonomy" id="2016057"/>
    <lineage>
        <taxon>Bacteria</taxon>
        <taxon>Bacillati</taxon>
        <taxon>Cyanobacteriota</taxon>
        <taxon>Cyanophyceae</taxon>
        <taxon>Oculatellales</taxon>
        <taxon>Oculatellaceae</taxon>
        <taxon>Thermocoleostomius</taxon>
    </lineage>
</organism>
<dbReference type="RefSeq" id="WP_268608028.1">
    <property type="nucleotide sequence ID" value="NZ_CP113797.1"/>
</dbReference>